<organism evidence="1 2">
    <name type="scientific">Paralvinella palmiformis</name>
    <dbReference type="NCBI Taxonomy" id="53620"/>
    <lineage>
        <taxon>Eukaryota</taxon>
        <taxon>Metazoa</taxon>
        <taxon>Spiralia</taxon>
        <taxon>Lophotrochozoa</taxon>
        <taxon>Annelida</taxon>
        <taxon>Polychaeta</taxon>
        <taxon>Sedentaria</taxon>
        <taxon>Canalipalpata</taxon>
        <taxon>Terebellida</taxon>
        <taxon>Terebelliformia</taxon>
        <taxon>Alvinellidae</taxon>
        <taxon>Paralvinella</taxon>
    </lineage>
</organism>
<dbReference type="Proteomes" id="UP001208570">
    <property type="component" value="Unassembled WGS sequence"/>
</dbReference>
<evidence type="ECO:0000313" key="2">
    <source>
        <dbReference type="Proteomes" id="UP001208570"/>
    </source>
</evidence>
<reference evidence="1" key="1">
    <citation type="journal article" date="2023" name="Mol. Biol. Evol.">
        <title>Third-Generation Sequencing Reveals the Adaptive Role of the Epigenome in Three Deep-Sea Polychaetes.</title>
        <authorList>
            <person name="Perez M."/>
            <person name="Aroh O."/>
            <person name="Sun Y."/>
            <person name="Lan Y."/>
            <person name="Juniper S.K."/>
            <person name="Young C.R."/>
            <person name="Angers B."/>
            <person name="Qian P.Y."/>
        </authorList>
    </citation>
    <scope>NUCLEOTIDE SEQUENCE</scope>
    <source>
        <strain evidence="1">P08H-3</strain>
    </source>
</reference>
<keyword evidence="2" id="KW-1185">Reference proteome</keyword>
<comment type="caution">
    <text evidence="1">The sequence shown here is derived from an EMBL/GenBank/DDBJ whole genome shotgun (WGS) entry which is preliminary data.</text>
</comment>
<evidence type="ECO:0000313" key="1">
    <source>
        <dbReference type="EMBL" id="KAK2150912.1"/>
    </source>
</evidence>
<name>A0AAD9JCZ7_9ANNE</name>
<protein>
    <submittedName>
        <fullName evidence="1">Uncharacterized protein</fullName>
    </submittedName>
</protein>
<proteinExistence type="predicted"/>
<gene>
    <name evidence="1" type="ORF">LSH36_383g02007</name>
</gene>
<dbReference type="EMBL" id="JAODUP010000383">
    <property type="protein sequence ID" value="KAK2150912.1"/>
    <property type="molecule type" value="Genomic_DNA"/>
</dbReference>
<sequence>MLFNGTEVYRSTCCNDSAAMFTIVTVDCNLASCYVEGCDTFMAGDHVMLEYMLAIYNGRIVFILTAGPAFKQLDSGPDSDTYKFIFARLYGIRMPTGEDSLVLVPDPAQPKIVPTRMTSEPDCAVWCLQSTKDCVGFLLIPGQNTSWIDYDLLTSAGYQGEGHKHLRSHNRGSHAYCSLILGKRLQSVDGGVTFAMAKSWGELSI</sequence>
<accession>A0AAD9JCZ7</accession>
<dbReference type="AlphaFoldDB" id="A0AAD9JCZ7"/>